<keyword evidence="5 6" id="KW-0732">Signal</keyword>
<evidence type="ECO:0000313" key="8">
    <source>
        <dbReference type="Proteomes" id="UP000077755"/>
    </source>
</evidence>
<feature type="chain" id="PRO_5041767468" description="S-protein homolog" evidence="6">
    <location>
        <begin position="26"/>
        <end position="138"/>
    </location>
</feature>
<proteinExistence type="inferred from homology"/>
<evidence type="ECO:0000256" key="5">
    <source>
        <dbReference type="ARBA" id="ARBA00022729"/>
    </source>
</evidence>
<dbReference type="PANTHER" id="PTHR31232:SF156">
    <property type="entry name" value="PLANT SELF-INCOMPATIBILITY PROTEIN S1 FAMILY-RELATED"/>
    <property type="match status" value="1"/>
</dbReference>
<name>A0AAF0Y043_DAUCS</name>
<dbReference type="PANTHER" id="PTHR31232">
    <property type="match status" value="1"/>
</dbReference>
<dbReference type="InterPro" id="IPR010264">
    <property type="entry name" value="Self-incomp_S1"/>
</dbReference>
<feature type="signal peptide" evidence="6">
    <location>
        <begin position="1"/>
        <end position="25"/>
    </location>
</feature>
<keyword evidence="4 6" id="KW-0964">Secreted</keyword>
<dbReference type="EMBL" id="CP093351">
    <property type="protein sequence ID" value="WOH16202.1"/>
    <property type="molecule type" value="Genomic_DNA"/>
</dbReference>
<keyword evidence="3 6" id="KW-0713">Self-incompatibility</keyword>
<comment type="similarity">
    <text evidence="2 6">Belongs to the plant self-incompatibility (S1) protein family.</text>
</comment>
<dbReference type="GO" id="GO:0060320">
    <property type="term" value="P:rejection of self pollen"/>
    <property type="evidence" value="ECO:0007669"/>
    <property type="project" value="UniProtKB-KW"/>
</dbReference>
<organism evidence="7 8">
    <name type="scientific">Daucus carota subsp. sativus</name>
    <name type="common">Carrot</name>
    <dbReference type="NCBI Taxonomy" id="79200"/>
    <lineage>
        <taxon>Eukaryota</taxon>
        <taxon>Viridiplantae</taxon>
        <taxon>Streptophyta</taxon>
        <taxon>Embryophyta</taxon>
        <taxon>Tracheophyta</taxon>
        <taxon>Spermatophyta</taxon>
        <taxon>Magnoliopsida</taxon>
        <taxon>eudicotyledons</taxon>
        <taxon>Gunneridae</taxon>
        <taxon>Pentapetalae</taxon>
        <taxon>asterids</taxon>
        <taxon>campanulids</taxon>
        <taxon>Apiales</taxon>
        <taxon>Apiaceae</taxon>
        <taxon>Apioideae</taxon>
        <taxon>Scandiceae</taxon>
        <taxon>Daucinae</taxon>
        <taxon>Daucus</taxon>
        <taxon>Daucus sect. Daucus</taxon>
    </lineage>
</organism>
<evidence type="ECO:0000256" key="1">
    <source>
        <dbReference type="ARBA" id="ARBA00004613"/>
    </source>
</evidence>
<comment type="subcellular location">
    <subcellularLocation>
        <location evidence="1 6">Secreted</location>
    </subcellularLocation>
</comment>
<reference evidence="7" key="1">
    <citation type="journal article" date="2016" name="Nat. Genet.">
        <title>A high-quality carrot genome assembly provides new insights into carotenoid accumulation and asterid genome evolution.</title>
        <authorList>
            <person name="Iorizzo M."/>
            <person name="Ellison S."/>
            <person name="Senalik D."/>
            <person name="Zeng P."/>
            <person name="Satapoomin P."/>
            <person name="Huang J."/>
            <person name="Bowman M."/>
            <person name="Iovene M."/>
            <person name="Sanseverino W."/>
            <person name="Cavagnaro P."/>
            <person name="Yildiz M."/>
            <person name="Macko-Podgorni A."/>
            <person name="Moranska E."/>
            <person name="Grzebelus E."/>
            <person name="Grzebelus D."/>
            <person name="Ashrafi H."/>
            <person name="Zheng Z."/>
            <person name="Cheng S."/>
            <person name="Spooner D."/>
            <person name="Van Deynze A."/>
            <person name="Simon P."/>
        </authorList>
    </citation>
    <scope>NUCLEOTIDE SEQUENCE</scope>
    <source>
        <tissue evidence="7">Leaf</tissue>
    </source>
</reference>
<evidence type="ECO:0000256" key="2">
    <source>
        <dbReference type="ARBA" id="ARBA00005581"/>
    </source>
</evidence>
<evidence type="ECO:0000256" key="4">
    <source>
        <dbReference type="ARBA" id="ARBA00022525"/>
    </source>
</evidence>
<dbReference type="Pfam" id="PF05938">
    <property type="entry name" value="Self-incomp_S1"/>
    <property type="match status" value="1"/>
</dbReference>
<reference evidence="7" key="2">
    <citation type="submission" date="2022-03" db="EMBL/GenBank/DDBJ databases">
        <title>Draft title - Genomic analysis of global carrot germplasm unveils the trajectory of domestication and the origin of high carotenoid orange carrot.</title>
        <authorList>
            <person name="Iorizzo M."/>
            <person name="Ellison S."/>
            <person name="Senalik D."/>
            <person name="Macko-Podgorni A."/>
            <person name="Grzebelus D."/>
            <person name="Bostan H."/>
            <person name="Rolling W."/>
            <person name="Curaba J."/>
            <person name="Simon P."/>
        </authorList>
    </citation>
    <scope>NUCLEOTIDE SEQUENCE</scope>
    <source>
        <tissue evidence="7">Leaf</tissue>
    </source>
</reference>
<evidence type="ECO:0000256" key="3">
    <source>
        <dbReference type="ARBA" id="ARBA00022471"/>
    </source>
</evidence>
<dbReference type="AlphaFoldDB" id="A0AAF0Y043"/>
<accession>A0AAF0Y043</accession>
<keyword evidence="8" id="KW-1185">Reference proteome</keyword>
<dbReference type="GO" id="GO:0005576">
    <property type="term" value="C:extracellular region"/>
    <property type="evidence" value="ECO:0007669"/>
    <property type="project" value="UniProtKB-SubCell"/>
</dbReference>
<protein>
    <recommendedName>
        <fullName evidence="6">S-protein homolog</fullName>
    </recommendedName>
</protein>
<evidence type="ECO:0000313" key="7">
    <source>
        <dbReference type="EMBL" id="WOH16202.1"/>
    </source>
</evidence>
<gene>
    <name evidence="7" type="ORF">DCAR_0935751</name>
</gene>
<evidence type="ECO:0000256" key="6">
    <source>
        <dbReference type="RuleBase" id="RU367044"/>
    </source>
</evidence>
<dbReference type="Proteomes" id="UP000077755">
    <property type="component" value="Chromosome 9"/>
</dbReference>
<sequence length="138" mass="16872">MNTRSSIPVWFSILIITLFFTTCFSKCHVEITSRLPGNTPPVRLHCKSKNDDLGYRNLNVNQMFTFSFNMNFWHTTLFICDFWWTGKHLVSHVFDRHIWRDLPEDIFKFEVRTDGFFFWRMDNYGQYYFWDKLKDWGN</sequence>